<sequence length="372" mass="39838">MLAVDDAEAAGNAAKALALVEGMPIGPDGRPWWRPQRVRRLRQLVALGDAVPDWVWGRWVIAQAAQPRPGRDTDASDVAVEIRGGRSTLWGVDPDDAMTKVIGHDWVFRQLILHERGGLDHFLRRVAGPRLLDLAGDVHSWVGVPMGAFELVSERADRIVWRDLGTGVAVDTLNLGGASLMALGEAAIGRVVRSGEVSLFESPPLCVPPDVAHDVATSPANWMDALNRGCREEWGAVLADLIAKAHEFDLLFDLSSRLRRHVLQPVDPDLRCDNVGTGGNGADYDVALVLAALGGELPLKGDDAYDARWGADAMRPLAPLVSAALLEPDTRAAIEPLLLASDAAAVSRLVDVLVPPADALCRQIRDQLSGAA</sequence>
<keyword evidence="2" id="KW-1185">Reference proteome</keyword>
<comment type="caution">
    <text evidence="1">The sequence shown here is derived from an EMBL/GenBank/DDBJ whole genome shotgun (WGS) entry which is preliminary data.</text>
</comment>
<reference evidence="1" key="1">
    <citation type="submission" date="2022-08" db="EMBL/GenBank/DDBJ databases">
        <title>Genome sequencing of Nocardioides sp. STR2.</title>
        <authorList>
            <person name="So Y."/>
        </authorList>
    </citation>
    <scope>NUCLEOTIDE SEQUENCE</scope>
    <source>
        <strain evidence="1">STR2</strain>
    </source>
</reference>
<name>A0ABT4CCY0_9ACTN</name>
<dbReference type="Proteomes" id="UP001074726">
    <property type="component" value="Unassembled WGS sequence"/>
</dbReference>
<dbReference type="EMBL" id="JAPPUX010000003">
    <property type="protein sequence ID" value="MCY4726830.1"/>
    <property type="molecule type" value="Genomic_DNA"/>
</dbReference>
<protein>
    <submittedName>
        <fullName evidence="1">Uncharacterized protein</fullName>
    </submittedName>
</protein>
<evidence type="ECO:0000313" key="1">
    <source>
        <dbReference type="EMBL" id="MCY4726830.1"/>
    </source>
</evidence>
<gene>
    <name evidence="1" type="ORF">NYO98_11130</name>
</gene>
<dbReference type="RefSeq" id="WP_268111746.1">
    <property type="nucleotide sequence ID" value="NZ_JAPPUX010000003.1"/>
</dbReference>
<accession>A0ABT4CCY0</accession>
<organism evidence="1 2">
    <name type="scientific">Nocardioides pini</name>
    <dbReference type="NCBI Taxonomy" id="2975053"/>
    <lineage>
        <taxon>Bacteria</taxon>
        <taxon>Bacillati</taxon>
        <taxon>Actinomycetota</taxon>
        <taxon>Actinomycetes</taxon>
        <taxon>Propionibacteriales</taxon>
        <taxon>Nocardioidaceae</taxon>
        <taxon>Nocardioides</taxon>
    </lineage>
</organism>
<evidence type="ECO:0000313" key="2">
    <source>
        <dbReference type="Proteomes" id="UP001074726"/>
    </source>
</evidence>
<proteinExistence type="predicted"/>